<dbReference type="PANTHER" id="PTHR21137:SF35">
    <property type="entry name" value="ODORANT RECEPTOR 19A-RELATED"/>
    <property type="match status" value="1"/>
</dbReference>
<dbReference type="EMBL" id="JALNTZ010000006">
    <property type="protein sequence ID" value="KAJ3648697.1"/>
    <property type="molecule type" value="Genomic_DNA"/>
</dbReference>
<evidence type="ECO:0000256" key="9">
    <source>
        <dbReference type="ARBA" id="ARBA00023224"/>
    </source>
</evidence>
<feature type="transmembrane region" description="Helical" evidence="10">
    <location>
        <begin position="126"/>
        <end position="147"/>
    </location>
</feature>
<evidence type="ECO:0000256" key="1">
    <source>
        <dbReference type="ARBA" id="ARBA00004651"/>
    </source>
</evidence>
<organism evidence="11 12">
    <name type="scientific">Zophobas morio</name>
    <dbReference type="NCBI Taxonomy" id="2755281"/>
    <lineage>
        <taxon>Eukaryota</taxon>
        <taxon>Metazoa</taxon>
        <taxon>Ecdysozoa</taxon>
        <taxon>Arthropoda</taxon>
        <taxon>Hexapoda</taxon>
        <taxon>Insecta</taxon>
        <taxon>Pterygota</taxon>
        <taxon>Neoptera</taxon>
        <taxon>Endopterygota</taxon>
        <taxon>Coleoptera</taxon>
        <taxon>Polyphaga</taxon>
        <taxon>Cucujiformia</taxon>
        <taxon>Tenebrionidae</taxon>
        <taxon>Zophobas</taxon>
    </lineage>
</organism>
<comment type="subcellular location">
    <subcellularLocation>
        <location evidence="1 10">Cell membrane</location>
        <topology evidence="1 10">Multi-pass membrane protein</topology>
    </subcellularLocation>
</comment>
<evidence type="ECO:0000256" key="10">
    <source>
        <dbReference type="RuleBase" id="RU351113"/>
    </source>
</evidence>
<evidence type="ECO:0000256" key="6">
    <source>
        <dbReference type="ARBA" id="ARBA00022989"/>
    </source>
</evidence>
<reference evidence="11" key="1">
    <citation type="journal article" date="2023" name="G3 (Bethesda)">
        <title>Whole genome assemblies of Zophobas morio and Tenebrio molitor.</title>
        <authorList>
            <person name="Kaur S."/>
            <person name="Stinson S.A."/>
            <person name="diCenzo G.C."/>
        </authorList>
    </citation>
    <scope>NUCLEOTIDE SEQUENCE</scope>
    <source>
        <strain evidence="11">QUZm001</strain>
    </source>
</reference>
<gene>
    <name evidence="11" type="ORF">Zmor_020480</name>
</gene>
<feature type="transmembrane region" description="Helical" evidence="10">
    <location>
        <begin position="285"/>
        <end position="305"/>
    </location>
</feature>
<dbReference type="GO" id="GO:0005886">
    <property type="term" value="C:plasma membrane"/>
    <property type="evidence" value="ECO:0007669"/>
    <property type="project" value="UniProtKB-SubCell"/>
</dbReference>
<comment type="caution">
    <text evidence="10">Lacks conserved residue(s) required for the propagation of feature annotation.</text>
</comment>
<evidence type="ECO:0000256" key="7">
    <source>
        <dbReference type="ARBA" id="ARBA00023136"/>
    </source>
</evidence>
<keyword evidence="5 10" id="KW-0552">Olfaction</keyword>
<sequence length="383" mass="44517">MKRFDWMDNIKINLLIMNFMGLWPTGDTSYKPGFYMLYTTVIVILVASHILSEVINIYFVRDNLEMVVGIIYIILIEIMAATKAVIVIRKMKTLKNTVKLIQSDWFQPQNNTQILLIQPSINFWKLIYKVFVTASIGCNIFWMIPLLSSSTMKKQLPFLAWYPYDAAVSPLYEITYVFQLVSTGYLTFISINVDALICVFNVYSCCQFDLLSDNLRNLEFINDNPCETRASLIWCITHHEQILRFVKSCNDFFKWILFWHLIVSGVSIGITMFQLTLVTPFSTEFFSLLSFGCSIILQIFIYCYFGNEVEVRSNFVSYATFESDWINFPHSTKKDLLLFSMNLTRPLTISTFNVFQLSLNTFVTILKTAWSYFALLYQLSGKS</sequence>
<dbReference type="PANTHER" id="PTHR21137">
    <property type="entry name" value="ODORANT RECEPTOR"/>
    <property type="match status" value="1"/>
</dbReference>
<evidence type="ECO:0000256" key="8">
    <source>
        <dbReference type="ARBA" id="ARBA00023170"/>
    </source>
</evidence>
<feature type="transmembrane region" description="Helical" evidence="10">
    <location>
        <begin position="66"/>
        <end position="88"/>
    </location>
</feature>
<comment type="similarity">
    <text evidence="10">Belongs to the insect chemoreceptor superfamily. Heteromeric odorant receptor channel (TC 1.A.69) family.</text>
</comment>
<evidence type="ECO:0000256" key="2">
    <source>
        <dbReference type="ARBA" id="ARBA00022475"/>
    </source>
</evidence>
<dbReference type="GO" id="GO:0005549">
    <property type="term" value="F:odorant binding"/>
    <property type="evidence" value="ECO:0007669"/>
    <property type="project" value="InterPro"/>
</dbReference>
<name>A0AA38MAC5_9CUCU</name>
<keyword evidence="7 10" id="KW-0472">Membrane</keyword>
<proteinExistence type="inferred from homology"/>
<dbReference type="Proteomes" id="UP001168821">
    <property type="component" value="Unassembled WGS sequence"/>
</dbReference>
<comment type="caution">
    <text evidence="11">The sequence shown here is derived from an EMBL/GenBank/DDBJ whole genome shotgun (WGS) entry which is preliminary data.</text>
</comment>
<keyword evidence="8 10" id="KW-0675">Receptor</keyword>
<dbReference type="GO" id="GO:0004984">
    <property type="term" value="F:olfactory receptor activity"/>
    <property type="evidence" value="ECO:0007669"/>
    <property type="project" value="InterPro"/>
</dbReference>
<evidence type="ECO:0000256" key="4">
    <source>
        <dbReference type="ARBA" id="ARBA00022692"/>
    </source>
</evidence>
<keyword evidence="4 10" id="KW-0812">Transmembrane</keyword>
<dbReference type="Pfam" id="PF02949">
    <property type="entry name" value="7tm_6"/>
    <property type="match status" value="1"/>
</dbReference>
<dbReference type="InterPro" id="IPR004117">
    <property type="entry name" value="7tm6_olfct_rcpt"/>
</dbReference>
<dbReference type="GO" id="GO:0007165">
    <property type="term" value="P:signal transduction"/>
    <property type="evidence" value="ECO:0007669"/>
    <property type="project" value="UniProtKB-KW"/>
</dbReference>
<protein>
    <recommendedName>
        <fullName evidence="10">Odorant receptor</fullName>
    </recommendedName>
</protein>
<keyword evidence="12" id="KW-1185">Reference proteome</keyword>
<evidence type="ECO:0000313" key="11">
    <source>
        <dbReference type="EMBL" id="KAJ3648697.1"/>
    </source>
</evidence>
<keyword evidence="9 10" id="KW-0807">Transducer</keyword>
<keyword evidence="2" id="KW-1003">Cell membrane</keyword>
<accession>A0AA38MAC5</accession>
<evidence type="ECO:0000256" key="3">
    <source>
        <dbReference type="ARBA" id="ARBA00022606"/>
    </source>
</evidence>
<keyword evidence="6 10" id="KW-1133">Transmembrane helix</keyword>
<evidence type="ECO:0000313" key="12">
    <source>
        <dbReference type="Proteomes" id="UP001168821"/>
    </source>
</evidence>
<feature type="transmembrane region" description="Helical" evidence="10">
    <location>
        <begin position="252"/>
        <end position="273"/>
    </location>
</feature>
<dbReference type="AlphaFoldDB" id="A0AA38MAC5"/>
<feature type="transmembrane region" description="Helical" evidence="10">
    <location>
        <begin position="36"/>
        <end position="59"/>
    </location>
</feature>
<keyword evidence="3 10" id="KW-0716">Sensory transduction</keyword>
<evidence type="ECO:0000256" key="5">
    <source>
        <dbReference type="ARBA" id="ARBA00022725"/>
    </source>
</evidence>